<comment type="similarity">
    <text evidence="2">Belongs to the complex I subunit 6 family.</text>
</comment>
<evidence type="ECO:0000313" key="18">
    <source>
        <dbReference type="EMBL" id="AFC36308.1"/>
    </source>
</evidence>
<dbReference type="EC" id="7.1.1.2" evidence="3"/>
<evidence type="ECO:0000256" key="15">
    <source>
        <dbReference type="ARBA" id="ARBA00049551"/>
    </source>
</evidence>
<evidence type="ECO:0000256" key="5">
    <source>
        <dbReference type="ARBA" id="ARBA00022448"/>
    </source>
</evidence>
<comment type="subcellular location">
    <subcellularLocation>
        <location evidence="1">Mitochondrion membrane</location>
        <topology evidence="1">Multi-pass membrane protein</topology>
    </subcellularLocation>
</comment>
<comment type="catalytic activity">
    <reaction evidence="15">
        <text>a ubiquinone + NADH + 5 H(+)(in) = a ubiquinol + NAD(+) + 4 H(+)(out)</text>
        <dbReference type="Rhea" id="RHEA:29091"/>
        <dbReference type="Rhea" id="RHEA-COMP:9565"/>
        <dbReference type="Rhea" id="RHEA-COMP:9566"/>
        <dbReference type="ChEBI" id="CHEBI:15378"/>
        <dbReference type="ChEBI" id="CHEBI:16389"/>
        <dbReference type="ChEBI" id="CHEBI:17976"/>
        <dbReference type="ChEBI" id="CHEBI:57540"/>
        <dbReference type="ChEBI" id="CHEBI:57945"/>
        <dbReference type="EC" id="7.1.1.2"/>
    </reaction>
</comment>
<keyword evidence="13 16" id="KW-0472">Membrane</keyword>
<feature type="chain" id="PRO_5003618056" description="NADH-ubiquinone oxidoreductase chain 6" evidence="17">
    <location>
        <begin position="20"/>
        <end position="167"/>
    </location>
</feature>
<evidence type="ECO:0000256" key="10">
    <source>
        <dbReference type="ARBA" id="ARBA00022989"/>
    </source>
</evidence>
<organism evidence="18">
    <name type="scientific">Chelonarium sp. MJTNT-2012</name>
    <dbReference type="NCBI Taxonomy" id="1131600"/>
    <lineage>
        <taxon>Eukaryota</taxon>
        <taxon>Metazoa</taxon>
        <taxon>Ecdysozoa</taxon>
        <taxon>Arthropoda</taxon>
        <taxon>Hexapoda</taxon>
        <taxon>Insecta</taxon>
        <taxon>Pterygota</taxon>
        <taxon>Neoptera</taxon>
        <taxon>Endopterygota</taxon>
        <taxon>Coleoptera</taxon>
        <taxon>Polyphaga</taxon>
        <taxon>Elateriformia</taxon>
        <taxon>Byrrhoidea</taxon>
        <taxon>Chelonariidae</taxon>
        <taxon>Chelonarium</taxon>
    </lineage>
</organism>
<dbReference type="GO" id="GO:0008137">
    <property type="term" value="F:NADH dehydrogenase (ubiquinone) activity"/>
    <property type="evidence" value="ECO:0007669"/>
    <property type="project" value="UniProtKB-EC"/>
</dbReference>
<evidence type="ECO:0000256" key="6">
    <source>
        <dbReference type="ARBA" id="ARBA00022660"/>
    </source>
</evidence>
<dbReference type="InterPro" id="IPR050269">
    <property type="entry name" value="ComplexI_Subunit6"/>
</dbReference>
<evidence type="ECO:0000256" key="4">
    <source>
        <dbReference type="ARBA" id="ARBA00021095"/>
    </source>
</evidence>
<sequence>MMTMTMMIMLTLTMSFLLTKHPLSMGMNLLLMTVTVAIMTGMMFTNTWFSYIMFMIMIGGMLVLFIYMTSIASNEKFKFSMKTLMIMMTLMMMSATTILIDQNLMNTNIKSEEITKALTKTSYEMMLTKFMNMPMSMIMTMLIIYLLIAMIATVKITNINKGPLRKL</sequence>
<keyword evidence="11" id="KW-0520">NAD</keyword>
<evidence type="ECO:0000256" key="14">
    <source>
        <dbReference type="ARBA" id="ARBA00031019"/>
    </source>
</evidence>
<evidence type="ECO:0000256" key="3">
    <source>
        <dbReference type="ARBA" id="ARBA00012944"/>
    </source>
</evidence>
<dbReference type="EMBL" id="JQ034409">
    <property type="protein sequence ID" value="AFC36308.1"/>
    <property type="molecule type" value="Genomic_DNA"/>
</dbReference>
<keyword evidence="7 16" id="KW-0812">Transmembrane</keyword>
<evidence type="ECO:0000256" key="8">
    <source>
        <dbReference type="ARBA" id="ARBA00022967"/>
    </source>
</evidence>
<evidence type="ECO:0000256" key="1">
    <source>
        <dbReference type="ARBA" id="ARBA00004225"/>
    </source>
</evidence>
<feature type="transmembrane region" description="Helical" evidence="16">
    <location>
        <begin position="47"/>
        <end position="67"/>
    </location>
</feature>
<keyword evidence="17" id="KW-0732">Signal</keyword>
<keyword evidence="8" id="KW-1278">Translocase</keyword>
<feature type="transmembrane region" description="Helical" evidence="16">
    <location>
        <begin position="79"/>
        <end position="100"/>
    </location>
</feature>
<dbReference type="GO" id="GO:0031966">
    <property type="term" value="C:mitochondrial membrane"/>
    <property type="evidence" value="ECO:0007669"/>
    <property type="project" value="UniProtKB-SubCell"/>
</dbReference>
<accession>H9BJW9</accession>
<keyword evidence="9" id="KW-0249">Electron transport</keyword>
<keyword evidence="10 16" id="KW-1133">Transmembrane helix</keyword>
<evidence type="ECO:0000256" key="12">
    <source>
        <dbReference type="ARBA" id="ARBA00023128"/>
    </source>
</evidence>
<keyword evidence="12 18" id="KW-0496">Mitochondrion</keyword>
<reference evidence="18" key="1">
    <citation type="submission" date="2011-11" db="EMBL/GenBank/DDBJ databases">
        <authorList>
            <person name="Timmermans M.J.T.N."/>
            <person name="Vogler A.P."/>
        </authorList>
    </citation>
    <scope>NUCLEOTIDE SEQUENCE</scope>
</reference>
<evidence type="ECO:0000256" key="9">
    <source>
        <dbReference type="ARBA" id="ARBA00022982"/>
    </source>
</evidence>
<keyword evidence="6" id="KW-0679">Respiratory chain</keyword>
<name>H9BJW9_9COLE</name>
<keyword evidence="5" id="KW-0813">Transport</keyword>
<evidence type="ECO:0000256" key="7">
    <source>
        <dbReference type="ARBA" id="ARBA00022692"/>
    </source>
</evidence>
<evidence type="ECO:0000256" key="17">
    <source>
        <dbReference type="SAM" id="SignalP"/>
    </source>
</evidence>
<geneLocation type="mitochondrion" evidence="18"/>
<gene>
    <name evidence="18" type="primary">ND6</name>
</gene>
<dbReference type="PANTHER" id="PTHR11435">
    <property type="entry name" value="NADH UBIQUINONE OXIDOREDUCTASE SUBUNIT ND6"/>
    <property type="match status" value="1"/>
</dbReference>
<dbReference type="AlphaFoldDB" id="H9BJW9"/>
<proteinExistence type="inferred from homology"/>
<evidence type="ECO:0000256" key="13">
    <source>
        <dbReference type="ARBA" id="ARBA00023136"/>
    </source>
</evidence>
<protein>
    <recommendedName>
        <fullName evidence="4">NADH-ubiquinone oxidoreductase chain 6</fullName>
        <ecNumber evidence="3">7.1.1.2</ecNumber>
    </recommendedName>
    <alternativeName>
        <fullName evidence="14">NADH dehydrogenase subunit 6</fullName>
    </alternativeName>
</protein>
<evidence type="ECO:0000256" key="16">
    <source>
        <dbReference type="SAM" id="Phobius"/>
    </source>
</evidence>
<evidence type="ECO:0000256" key="11">
    <source>
        <dbReference type="ARBA" id="ARBA00023027"/>
    </source>
</evidence>
<feature type="transmembrane region" description="Helical" evidence="16">
    <location>
        <begin position="135"/>
        <end position="157"/>
    </location>
</feature>
<evidence type="ECO:0000256" key="2">
    <source>
        <dbReference type="ARBA" id="ARBA00005698"/>
    </source>
</evidence>
<reference evidence="18" key="2">
    <citation type="journal article" date="2012" name="Mol. Phylogenet. Evol.">
        <title>Phylogenetically informative rearrangements in mitochondrial genomes of Coleoptera, and monophyly of aquatic elateriform beetles (Dryopoidea).</title>
        <authorList>
            <person name="Timmermans M.J."/>
            <person name="Vogler A.P."/>
        </authorList>
    </citation>
    <scope>NUCLEOTIDE SEQUENCE</scope>
</reference>
<feature type="signal peptide" evidence="17">
    <location>
        <begin position="1"/>
        <end position="19"/>
    </location>
</feature>
<dbReference type="PANTHER" id="PTHR11435:SF1">
    <property type="entry name" value="NADH-UBIQUINONE OXIDOREDUCTASE CHAIN 6"/>
    <property type="match status" value="1"/>
</dbReference>